<keyword evidence="2" id="KW-0732">Signal</keyword>
<organism evidence="3 4">
    <name type="scientific">Daucus carota subsp. sativus</name>
    <name type="common">Carrot</name>
    <dbReference type="NCBI Taxonomy" id="79200"/>
    <lineage>
        <taxon>Eukaryota</taxon>
        <taxon>Viridiplantae</taxon>
        <taxon>Streptophyta</taxon>
        <taxon>Embryophyta</taxon>
        <taxon>Tracheophyta</taxon>
        <taxon>Spermatophyta</taxon>
        <taxon>Magnoliopsida</taxon>
        <taxon>eudicotyledons</taxon>
        <taxon>Gunneridae</taxon>
        <taxon>Pentapetalae</taxon>
        <taxon>asterids</taxon>
        <taxon>campanulids</taxon>
        <taxon>Apiales</taxon>
        <taxon>Apiaceae</taxon>
        <taxon>Apioideae</taxon>
        <taxon>Scandiceae</taxon>
        <taxon>Daucinae</taxon>
        <taxon>Daucus</taxon>
        <taxon>Daucus sect. Daucus</taxon>
    </lineage>
</organism>
<feature type="signal peptide" evidence="2">
    <location>
        <begin position="1"/>
        <end position="28"/>
    </location>
</feature>
<evidence type="ECO:0000313" key="3">
    <source>
        <dbReference type="EMBL" id="WOG93042.1"/>
    </source>
</evidence>
<proteinExistence type="predicted"/>
<dbReference type="PANTHER" id="PTHR34663">
    <property type="entry name" value="OS06G0637400 PROTEIN"/>
    <property type="match status" value="1"/>
</dbReference>
<feature type="chain" id="PRO_5042121901" evidence="2">
    <location>
        <begin position="29"/>
        <end position="98"/>
    </location>
</feature>
<dbReference type="Proteomes" id="UP000077755">
    <property type="component" value="Chromosome 3"/>
</dbReference>
<dbReference type="AlphaFoldDB" id="A0AAF0WNS3"/>
<evidence type="ECO:0000313" key="4">
    <source>
        <dbReference type="Proteomes" id="UP000077755"/>
    </source>
</evidence>
<dbReference type="PANTHER" id="PTHR34663:SF21">
    <property type="entry name" value="PROTEIN, PUTATIVE-RELATED"/>
    <property type="match status" value="1"/>
</dbReference>
<sequence length="98" mass="9906">MARSRMSFGFVFLALVLITSTAVHVTNARPNPVKVDSAASVEVGGFFDGLALGSMKQSGGSSSGAGHKYSVSSQTLGGIKDSGPSPGAGHSYVTDTKN</sequence>
<feature type="region of interest" description="Disordered" evidence="1">
    <location>
        <begin position="56"/>
        <end position="98"/>
    </location>
</feature>
<gene>
    <name evidence="3" type="ORF">DCAR_0312321</name>
</gene>
<reference evidence="3" key="2">
    <citation type="submission" date="2022-03" db="EMBL/GenBank/DDBJ databases">
        <title>Draft title - Genomic analysis of global carrot germplasm unveils the trajectory of domestication and the origin of high carotenoid orange carrot.</title>
        <authorList>
            <person name="Iorizzo M."/>
            <person name="Ellison S."/>
            <person name="Senalik D."/>
            <person name="Macko-Podgorni A."/>
            <person name="Grzebelus D."/>
            <person name="Bostan H."/>
            <person name="Rolling W."/>
            <person name="Curaba J."/>
            <person name="Simon P."/>
        </authorList>
    </citation>
    <scope>NUCLEOTIDE SEQUENCE</scope>
    <source>
        <tissue evidence="3">Leaf</tissue>
    </source>
</reference>
<reference evidence="3" key="1">
    <citation type="journal article" date="2016" name="Nat. Genet.">
        <title>A high-quality carrot genome assembly provides new insights into carotenoid accumulation and asterid genome evolution.</title>
        <authorList>
            <person name="Iorizzo M."/>
            <person name="Ellison S."/>
            <person name="Senalik D."/>
            <person name="Zeng P."/>
            <person name="Satapoomin P."/>
            <person name="Huang J."/>
            <person name="Bowman M."/>
            <person name="Iovene M."/>
            <person name="Sanseverino W."/>
            <person name="Cavagnaro P."/>
            <person name="Yildiz M."/>
            <person name="Macko-Podgorni A."/>
            <person name="Moranska E."/>
            <person name="Grzebelus E."/>
            <person name="Grzebelus D."/>
            <person name="Ashrafi H."/>
            <person name="Zheng Z."/>
            <person name="Cheng S."/>
            <person name="Spooner D."/>
            <person name="Van Deynze A."/>
            <person name="Simon P."/>
        </authorList>
    </citation>
    <scope>NUCLEOTIDE SEQUENCE</scope>
    <source>
        <tissue evidence="3">Leaf</tissue>
    </source>
</reference>
<dbReference type="GO" id="GO:0050793">
    <property type="term" value="P:regulation of developmental process"/>
    <property type="evidence" value="ECO:0007669"/>
    <property type="project" value="InterPro"/>
</dbReference>
<protein>
    <submittedName>
        <fullName evidence="3">Uncharacterized protein</fullName>
    </submittedName>
</protein>
<name>A0AAF0WNS3_DAUCS</name>
<evidence type="ECO:0000256" key="2">
    <source>
        <dbReference type="SAM" id="SignalP"/>
    </source>
</evidence>
<feature type="compositionally biased region" description="Low complexity" evidence="1">
    <location>
        <begin position="56"/>
        <end position="66"/>
    </location>
</feature>
<keyword evidence="4" id="KW-1185">Reference proteome</keyword>
<dbReference type="EMBL" id="CP093345">
    <property type="protein sequence ID" value="WOG93042.1"/>
    <property type="molecule type" value="Genomic_DNA"/>
</dbReference>
<dbReference type="InterPro" id="IPR044700">
    <property type="entry name" value="PIP2/PIPL1"/>
</dbReference>
<dbReference type="GO" id="GO:0045087">
    <property type="term" value="P:innate immune response"/>
    <property type="evidence" value="ECO:0007669"/>
    <property type="project" value="InterPro"/>
</dbReference>
<evidence type="ECO:0000256" key="1">
    <source>
        <dbReference type="SAM" id="MobiDB-lite"/>
    </source>
</evidence>
<accession>A0AAF0WNS3</accession>